<proteinExistence type="inferred from homology"/>
<evidence type="ECO:0000256" key="2">
    <source>
        <dbReference type="ARBA" id="ARBA00022475"/>
    </source>
</evidence>
<keyword evidence="2" id="KW-1003">Cell membrane</keyword>
<feature type="transmembrane region" description="Helical" evidence="7">
    <location>
        <begin position="21"/>
        <end position="42"/>
    </location>
</feature>
<evidence type="ECO:0000313" key="10">
    <source>
        <dbReference type="EMBL" id="RXG14098.1"/>
    </source>
</evidence>
<dbReference type="AlphaFoldDB" id="A0A4Q0NSV8"/>
<keyword evidence="4 7" id="KW-1133">Transmembrane helix</keyword>
<dbReference type="InterPro" id="IPR003838">
    <property type="entry name" value="ABC3_permease_C"/>
</dbReference>
<dbReference type="PANTHER" id="PTHR30572">
    <property type="entry name" value="MEMBRANE COMPONENT OF TRANSPORTER-RELATED"/>
    <property type="match status" value="1"/>
</dbReference>
<feature type="domain" description="MacB-like periplasmic core" evidence="9">
    <location>
        <begin position="21"/>
        <end position="237"/>
    </location>
</feature>
<sequence length="414" mass="46175">MFDLERWQEILETISKNKLRTFLTGLSVASGIFILVILLGFGQGMQNGISAQFQRDASSRISVYTGVTSKGYKGLNPGRYIEMTNEDYNYLIKKYEDDLEFKSSVYRIWSGTLNFGNESGSYRVEGVYPDYQFLENEDMVAGRYINYDDQEKKSKVLVIGNKVKLDLFNNQDPIGQQVQINGINFKVVGVYTDPGGEREETRVFVPLSTSQRVFGGADKVGNLGFTLKPKETFQKTLEQSVRFSSEIESFLKERHLIAPNDTSAIGINNTLEGTKRFYDLIGMIKTFFWVVGICTIIAGVVGVSNIMLIIVKERTKEIGIRKALGAQPLSIITMILHESIFVTAIAGFTGLILSMALLEVVGPNLDMDFIKNPSVNFKVAITTVFILILAGALAGFVPAWRAARIKPITALREE</sequence>
<evidence type="ECO:0000256" key="1">
    <source>
        <dbReference type="ARBA" id="ARBA00004651"/>
    </source>
</evidence>
<feature type="transmembrane region" description="Helical" evidence="7">
    <location>
        <begin position="331"/>
        <end position="357"/>
    </location>
</feature>
<dbReference type="Pfam" id="PF02687">
    <property type="entry name" value="FtsX"/>
    <property type="match status" value="1"/>
</dbReference>
<dbReference type="PANTHER" id="PTHR30572:SF4">
    <property type="entry name" value="ABC TRANSPORTER PERMEASE YTRF"/>
    <property type="match status" value="1"/>
</dbReference>
<dbReference type="InterPro" id="IPR025857">
    <property type="entry name" value="MacB_PCD"/>
</dbReference>
<dbReference type="GO" id="GO:0005886">
    <property type="term" value="C:plasma membrane"/>
    <property type="evidence" value="ECO:0007669"/>
    <property type="project" value="UniProtKB-SubCell"/>
</dbReference>
<evidence type="ECO:0000313" key="11">
    <source>
        <dbReference type="Proteomes" id="UP000289821"/>
    </source>
</evidence>
<dbReference type="OrthoDB" id="9770036at2"/>
<dbReference type="GO" id="GO:0022857">
    <property type="term" value="F:transmembrane transporter activity"/>
    <property type="evidence" value="ECO:0007669"/>
    <property type="project" value="TreeGrafter"/>
</dbReference>
<dbReference type="EMBL" id="QOVI01000004">
    <property type="protein sequence ID" value="RXG14098.1"/>
    <property type="molecule type" value="Genomic_DNA"/>
</dbReference>
<dbReference type="RefSeq" id="WP_128761519.1">
    <property type="nucleotide sequence ID" value="NZ_QOVI01000004.1"/>
</dbReference>
<comment type="subcellular location">
    <subcellularLocation>
        <location evidence="1">Cell membrane</location>
        <topology evidence="1">Multi-pass membrane protein</topology>
    </subcellularLocation>
</comment>
<keyword evidence="5 7" id="KW-0472">Membrane</keyword>
<evidence type="ECO:0000256" key="4">
    <source>
        <dbReference type="ARBA" id="ARBA00022989"/>
    </source>
</evidence>
<dbReference type="Pfam" id="PF12704">
    <property type="entry name" value="MacB_PCD"/>
    <property type="match status" value="1"/>
</dbReference>
<dbReference type="InterPro" id="IPR050250">
    <property type="entry name" value="Macrolide_Exporter_MacB"/>
</dbReference>
<protein>
    <submittedName>
        <fullName evidence="10">Putative ABC transport system permease protein</fullName>
    </submittedName>
</protein>
<keyword evidence="3 7" id="KW-0812">Transmembrane</keyword>
<comment type="similarity">
    <text evidence="6">Belongs to the ABC-4 integral membrane protein family.</text>
</comment>
<evidence type="ECO:0000256" key="3">
    <source>
        <dbReference type="ARBA" id="ARBA00022692"/>
    </source>
</evidence>
<evidence type="ECO:0000256" key="6">
    <source>
        <dbReference type="ARBA" id="ARBA00038076"/>
    </source>
</evidence>
<evidence type="ECO:0000259" key="9">
    <source>
        <dbReference type="Pfam" id="PF12704"/>
    </source>
</evidence>
<dbReference type="Proteomes" id="UP000289821">
    <property type="component" value="Unassembled WGS sequence"/>
</dbReference>
<reference evidence="10 11" key="1">
    <citation type="submission" date="2018-07" db="EMBL/GenBank/DDBJ databases">
        <title>Leeuwenhoekiella genomics.</title>
        <authorList>
            <person name="Tahon G."/>
            <person name="Willems A."/>
        </authorList>
    </citation>
    <scope>NUCLEOTIDE SEQUENCE [LARGE SCALE GENOMIC DNA]</scope>
    <source>
        <strain evidence="10 11">R-50232</strain>
    </source>
</reference>
<name>A0A4Q0NSV8_9FLAO</name>
<evidence type="ECO:0000256" key="7">
    <source>
        <dbReference type="SAM" id="Phobius"/>
    </source>
</evidence>
<comment type="caution">
    <text evidence="10">The sequence shown here is derived from an EMBL/GenBank/DDBJ whole genome shotgun (WGS) entry which is preliminary data.</text>
</comment>
<accession>A0A4Q0NSV8</accession>
<organism evidence="10 11">
    <name type="scientific">Leeuwenhoekiella aestuarii</name>
    <dbReference type="NCBI Taxonomy" id="2249426"/>
    <lineage>
        <taxon>Bacteria</taxon>
        <taxon>Pseudomonadati</taxon>
        <taxon>Bacteroidota</taxon>
        <taxon>Flavobacteriia</taxon>
        <taxon>Flavobacteriales</taxon>
        <taxon>Flavobacteriaceae</taxon>
        <taxon>Leeuwenhoekiella</taxon>
    </lineage>
</organism>
<feature type="transmembrane region" description="Helical" evidence="7">
    <location>
        <begin position="287"/>
        <end position="311"/>
    </location>
</feature>
<gene>
    <name evidence="10" type="ORF">DSM04_104204</name>
</gene>
<feature type="transmembrane region" description="Helical" evidence="7">
    <location>
        <begin position="377"/>
        <end position="397"/>
    </location>
</feature>
<feature type="domain" description="ABC3 transporter permease C-terminal" evidence="8">
    <location>
        <begin position="290"/>
        <end position="407"/>
    </location>
</feature>
<evidence type="ECO:0000256" key="5">
    <source>
        <dbReference type="ARBA" id="ARBA00023136"/>
    </source>
</evidence>
<evidence type="ECO:0000259" key="8">
    <source>
        <dbReference type="Pfam" id="PF02687"/>
    </source>
</evidence>
<keyword evidence="11" id="KW-1185">Reference proteome</keyword>